<dbReference type="Pfam" id="PF20706">
    <property type="entry name" value="GT4-conflict"/>
    <property type="match status" value="1"/>
</dbReference>
<dbReference type="InterPro" id="IPR006158">
    <property type="entry name" value="Cobalamin-bd"/>
</dbReference>
<dbReference type="SFLD" id="SFLDG01082">
    <property type="entry name" value="B12-binding_domain_containing"/>
    <property type="match status" value="1"/>
</dbReference>
<sequence>MAYIVVCIATRWGSALGGINVFNTGLATGISKVLPKPSECICVVEKKPTAELPSNIALIAPPQWTDEAVASGIFEAIGQRRDIEEMLIVGHDLYTGQMAVNSAMQLQVRMGRTPVRSAVISHMDYGEYARRKGHNLEDVEQRSSNQLANIASAEFAFAVGPLLSNSFQGARSERGDKVIPLIPGAANIDPQPAKSTSLSFFIGGRLGLEDDQIKNGVLSVRAVLDAYRQSDRVDRWKTRGHFYACGVDAEKDAELLNVLKTEVRQDASFEIEAIPFSDRQDDVHQRLVKCDVALMPSWHEGFGLAGWEAICAGVPLVCTSQSGLALFIDELRNQLPEEKFRSIEFIQLTGGSPAGMPNDQDINALSKAVRNVIADYPARKAAALSLALHVGRLFTWESCASSLIAPLNWPLANSDDWWQRQRAADAASGSNDGVKSADMVLEALAACRNGQVQSNWKLICSALNLISDRGAKVKLSERQTLKRDVLVIAQAISTALEKRPVVLRLPIVDTVFLDLCWRYLAAASRVATSLREFAELLPGGMRQEIFGDGFLRREILFYVCRFAQEFDGGSEEQASEFLAPLTSVLADDPPLLVRFARLSTIYPSLLRLIPLSGNVTFDAEKSRCAKTLSRPFDLSRLLGESPDLAPTALALSSLLPDLARQPFDQPIGFVKRLNSTYATLGAWRGDKRLAAAMLTVTLSSGDVLAVLESMAGDEEEAIRWAALDLAFSPILRSRLEAMEKDASGVKTLRTDLGKIVDTAVTTGGVHPWLAREFLSHYLDEFATPTTTTAQFARFTLADFPKSRLLLGPVVGGDGNVFERPMHPEVESLKARVGEAVKRVLLVLPPISVGPSSGRAASKTSTPPLGLGLVATHISQQGHDVHLVDCHRFPHLTKEVTQLAKTFDLIGFNTVFSTVRATQLLLRDIRGATQRPMIVIGGPAANLDAWRHSAQDQEDLSNWDFAVSDNALFNLNRLVDALRTTDPWPTSHGVVANTYSKLVGRRDVNLAAPPTSSDSDSNHDRGWMNVQLDRRLYAGPNGQYEPGRTRGLEGRVHEAHIVMSKGCDWNCSFCTERRELSGGERRRDVESVLQEVRQLAMTYTNLRIQFVDDNLFPQIASPHTTITREAGETWATRFLRGLKQIRDELKGNLSWRGIFRFEDFAAYELLGEAEEFVHLLSAAGCNMLAFGVESGVEARRHSIKAGGREFTNDVITSLFRRLRSAGIFTKAYFIIGGKKETAESTAETITFAVKSGATLAYFALYKDFVPAREQLRKDNGVGAASTSSLLEYEQLMTNWDELFSASATTGVTAHAIPRPGLQTPASAVEYKIYQELAEMGFRFEDLVKYNDYHADNGPARSVLHGVTWGNPDQFFGLVEKAYREFYLRREFVTDFKELIAAGY</sequence>
<keyword evidence="4" id="KW-0479">Metal-binding</keyword>
<evidence type="ECO:0000256" key="6">
    <source>
        <dbReference type="ARBA" id="ARBA00023014"/>
    </source>
</evidence>
<dbReference type="InterPro" id="IPR006638">
    <property type="entry name" value="Elp3/MiaA/NifB-like_rSAM"/>
</dbReference>
<dbReference type="SUPFAM" id="SSF53756">
    <property type="entry name" value="UDP-Glycosyltransferase/glycogen phosphorylase"/>
    <property type="match status" value="1"/>
</dbReference>
<protein>
    <submittedName>
        <fullName evidence="8">Radical SAM protein</fullName>
    </submittedName>
</protein>
<reference evidence="8 9" key="1">
    <citation type="submission" date="2019-03" db="EMBL/GenBank/DDBJ databases">
        <title>Paraburkholderia sp. isolated from native Mimosa gymnas in Guartela State Park, Brazil.</title>
        <authorList>
            <person name="Paulitsch F."/>
            <person name="Hungria M."/>
            <person name="Delamuta J.R.M."/>
            <person name="Ribeiro R.A."/>
            <person name="Dall'Agnol R."/>
            <person name="Silva J.S.B."/>
        </authorList>
    </citation>
    <scope>NUCLEOTIDE SEQUENCE [LARGE SCALE GENOMIC DNA]</scope>
    <source>
        <strain evidence="8 9">CNPSo 3008</strain>
    </source>
</reference>
<organism evidence="8 9">
    <name type="scientific">Paraburkholderia guartelaensis</name>
    <dbReference type="NCBI Taxonomy" id="2546446"/>
    <lineage>
        <taxon>Bacteria</taxon>
        <taxon>Pseudomonadati</taxon>
        <taxon>Pseudomonadota</taxon>
        <taxon>Betaproteobacteria</taxon>
        <taxon>Burkholderiales</taxon>
        <taxon>Burkholderiaceae</taxon>
        <taxon>Paraburkholderia</taxon>
    </lineage>
</organism>
<evidence type="ECO:0000256" key="5">
    <source>
        <dbReference type="ARBA" id="ARBA00023004"/>
    </source>
</evidence>
<gene>
    <name evidence="8" type="ORF">E1N52_41055</name>
</gene>
<dbReference type="GO" id="GO:0003824">
    <property type="term" value="F:catalytic activity"/>
    <property type="evidence" value="ECO:0007669"/>
    <property type="project" value="InterPro"/>
</dbReference>
<dbReference type="GO" id="GO:0031419">
    <property type="term" value="F:cobalamin binding"/>
    <property type="evidence" value="ECO:0007669"/>
    <property type="project" value="InterPro"/>
</dbReference>
<dbReference type="Gene3D" id="3.40.50.2000">
    <property type="entry name" value="Glycogen Phosphorylase B"/>
    <property type="match status" value="1"/>
</dbReference>
<evidence type="ECO:0000313" key="9">
    <source>
        <dbReference type="Proteomes" id="UP000295606"/>
    </source>
</evidence>
<dbReference type="SMART" id="SM00729">
    <property type="entry name" value="Elp3"/>
    <property type="match status" value="1"/>
</dbReference>
<dbReference type="SFLD" id="SFLDS00029">
    <property type="entry name" value="Radical_SAM"/>
    <property type="match status" value="1"/>
</dbReference>
<keyword evidence="5" id="KW-0408">Iron</keyword>
<keyword evidence="3" id="KW-0949">S-adenosyl-L-methionine</keyword>
<dbReference type="SUPFAM" id="SSF102114">
    <property type="entry name" value="Radical SAM enzymes"/>
    <property type="match status" value="1"/>
</dbReference>
<dbReference type="GO" id="GO:0051536">
    <property type="term" value="F:iron-sulfur cluster binding"/>
    <property type="evidence" value="ECO:0007669"/>
    <property type="project" value="UniProtKB-KW"/>
</dbReference>
<dbReference type="InterPro" id="IPR051198">
    <property type="entry name" value="BchE-like"/>
</dbReference>
<evidence type="ECO:0000259" key="7">
    <source>
        <dbReference type="PROSITE" id="PS51918"/>
    </source>
</evidence>
<evidence type="ECO:0000256" key="1">
    <source>
        <dbReference type="ARBA" id="ARBA00001966"/>
    </source>
</evidence>
<evidence type="ECO:0000256" key="3">
    <source>
        <dbReference type="ARBA" id="ARBA00022691"/>
    </source>
</evidence>
<proteinExistence type="predicted"/>
<dbReference type="InterPro" id="IPR023404">
    <property type="entry name" value="rSAM_horseshoe"/>
</dbReference>
<comment type="caution">
    <text evidence="8">The sequence shown here is derived from an EMBL/GenBank/DDBJ whole genome shotgun (WGS) entry which is preliminary data.</text>
</comment>
<name>A0A4R5L3D6_9BURK</name>
<dbReference type="Gene3D" id="3.80.30.20">
    <property type="entry name" value="tm_1862 like domain"/>
    <property type="match status" value="1"/>
</dbReference>
<dbReference type="Proteomes" id="UP000295606">
    <property type="component" value="Unassembled WGS sequence"/>
</dbReference>
<dbReference type="PROSITE" id="PS51918">
    <property type="entry name" value="RADICAL_SAM"/>
    <property type="match status" value="1"/>
</dbReference>
<dbReference type="EMBL" id="SMOD01000073">
    <property type="protein sequence ID" value="TDG02174.1"/>
    <property type="molecule type" value="Genomic_DNA"/>
</dbReference>
<dbReference type="InterPro" id="IPR058240">
    <property type="entry name" value="rSAM_sf"/>
</dbReference>
<dbReference type="InterPro" id="IPR007197">
    <property type="entry name" value="rSAM"/>
</dbReference>
<dbReference type="PANTHER" id="PTHR43409">
    <property type="entry name" value="ANAEROBIC MAGNESIUM-PROTOPORPHYRIN IX MONOMETHYL ESTER CYCLASE-RELATED"/>
    <property type="match status" value="1"/>
</dbReference>
<dbReference type="RefSeq" id="WP_133190629.1">
    <property type="nucleotide sequence ID" value="NZ_SMOD01000073.1"/>
</dbReference>
<dbReference type="Pfam" id="PF04055">
    <property type="entry name" value="Radical_SAM"/>
    <property type="match status" value="1"/>
</dbReference>
<comment type="cofactor">
    <cofactor evidence="1">
        <name>[4Fe-4S] cluster</name>
        <dbReference type="ChEBI" id="CHEBI:49883"/>
    </cofactor>
</comment>
<evidence type="ECO:0000313" key="8">
    <source>
        <dbReference type="EMBL" id="TDG02174.1"/>
    </source>
</evidence>
<keyword evidence="6" id="KW-0411">Iron-sulfur</keyword>
<evidence type="ECO:0000256" key="4">
    <source>
        <dbReference type="ARBA" id="ARBA00022723"/>
    </source>
</evidence>
<feature type="domain" description="Radical SAM core" evidence="7">
    <location>
        <begin position="1048"/>
        <end position="1307"/>
    </location>
</feature>
<dbReference type="Pfam" id="PF02310">
    <property type="entry name" value="B12-binding"/>
    <property type="match status" value="1"/>
</dbReference>
<accession>A0A4R5L3D6</accession>
<evidence type="ECO:0000256" key="2">
    <source>
        <dbReference type="ARBA" id="ARBA00022490"/>
    </source>
</evidence>
<dbReference type="GO" id="GO:0046872">
    <property type="term" value="F:metal ion binding"/>
    <property type="evidence" value="ECO:0007669"/>
    <property type="project" value="UniProtKB-KW"/>
</dbReference>
<dbReference type="OrthoDB" id="433681at2"/>
<keyword evidence="2" id="KW-0963">Cytoplasm</keyword>